<dbReference type="Proteomes" id="UP000682843">
    <property type="component" value="Chromosome"/>
</dbReference>
<dbReference type="RefSeq" id="WP_211908013.1">
    <property type="nucleotide sequence ID" value="NZ_CP036498.1"/>
</dbReference>
<evidence type="ECO:0000313" key="3">
    <source>
        <dbReference type="Proteomes" id="UP000682843"/>
    </source>
</evidence>
<protein>
    <submittedName>
        <fullName evidence="2">PRC-barrel domain containing protein</fullName>
    </submittedName>
</protein>
<accession>A0ABX8ABY0</accession>
<evidence type="ECO:0000313" key="2">
    <source>
        <dbReference type="EMBL" id="QUS39910.1"/>
    </source>
</evidence>
<dbReference type="PANTHER" id="PTHR36505">
    <property type="entry name" value="BLR1072 PROTEIN"/>
    <property type="match status" value="1"/>
</dbReference>
<dbReference type="InterPro" id="IPR027275">
    <property type="entry name" value="PRC-brl_dom"/>
</dbReference>
<proteinExistence type="predicted"/>
<dbReference type="InterPro" id="IPR011033">
    <property type="entry name" value="PRC_barrel-like_sf"/>
</dbReference>
<dbReference type="Pfam" id="PF05239">
    <property type="entry name" value="PRC"/>
    <property type="match status" value="1"/>
</dbReference>
<dbReference type="SUPFAM" id="SSF50346">
    <property type="entry name" value="PRC-barrel domain"/>
    <property type="match status" value="1"/>
</dbReference>
<name>A0ABX8ABY0_9BRAD</name>
<dbReference type="EMBL" id="CP036498">
    <property type="protein sequence ID" value="QUS39910.1"/>
    <property type="molecule type" value="Genomic_DNA"/>
</dbReference>
<reference evidence="2 3" key="1">
    <citation type="submission" date="2019-02" db="EMBL/GenBank/DDBJ databases">
        <title>Emended description of the genus Rhodopseudomonas and description of Rhodopseudomonas albus sp. nov., a non-phototrophic, heavy-metal-tolerant bacterium isolated from garden soil.</title>
        <authorList>
            <person name="Bao Z."/>
            <person name="Cao W.W."/>
            <person name="Sato Y."/>
            <person name="Nishizawa T."/>
            <person name="Zhao J."/>
            <person name="Guo Y."/>
            <person name="Ohta H."/>
        </authorList>
    </citation>
    <scope>NUCLEOTIDE SEQUENCE [LARGE SCALE GENOMIC DNA]</scope>
    <source>
        <strain evidence="2 3">SK50-23</strain>
    </source>
</reference>
<gene>
    <name evidence="2" type="ORF">RPMA_14505</name>
</gene>
<dbReference type="PANTHER" id="PTHR36505:SF1">
    <property type="entry name" value="BLR1072 PROTEIN"/>
    <property type="match status" value="1"/>
</dbReference>
<evidence type="ECO:0000259" key="1">
    <source>
        <dbReference type="Pfam" id="PF05239"/>
    </source>
</evidence>
<keyword evidence="3" id="KW-1185">Reference proteome</keyword>
<dbReference type="Gene3D" id="2.30.30.240">
    <property type="entry name" value="PRC-barrel domain"/>
    <property type="match status" value="1"/>
</dbReference>
<organism evidence="2 3">
    <name type="scientific">Tardiphaga alba</name>
    <dbReference type="NCBI Taxonomy" id="340268"/>
    <lineage>
        <taxon>Bacteria</taxon>
        <taxon>Pseudomonadati</taxon>
        <taxon>Pseudomonadota</taxon>
        <taxon>Alphaproteobacteria</taxon>
        <taxon>Hyphomicrobiales</taxon>
        <taxon>Nitrobacteraceae</taxon>
        <taxon>Tardiphaga</taxon>
    </lineage>
</organism>
<sequence length="121" mass="13244">MATEANEQGNLIGSDKVEGTAVYGADDRKIGSIERVMIDKKSGRVSYAVLSFGGFLGIGDDHYPLPWQSLKYDTALGGYRTGVTQEQLEKAPKYGNDNSWNWADTSRARAVNDYYGVPMGI</sequence>
<feature type="domain" description="PRC-barrel" evidence="1">
    <location>
        <begin position="13"/>
        <end position="71"/>
    </location>
</feature>